<evidence type="ECO:0000256" key="1">
    <source>
        <dbReference type="SAM" id="Phobius"/>
    </source>
</evidence>
<dbReference type="AlphaFoldDB" id="A0AAW5QAC0"/>
<proteinExistence type="predicted"/>
<accession>A0AAW5QAC0</accession>
<feature type="transmembrane region" description="Helical" evidence="1">
    <location>
        <begin position="129"/>
        <end position="155"/>
    </location>
</feature>
<sequence length="181" mass="18752">MIEFVLFCAPAVIYVVVQSRRGDRSTAAALDRIGARWGAPPAYGWALVLLIPLVAASWSAIALVPAEVVDDPGVTIAWVTSAGAVVGVALRAVGEEVFFRGLLGGVLVRRLGFARGNLLQAAAFVVPHLALLLIGAGLWPIVVIQFAAGYALGWLRHRTGTFVPGAVVHVVANLAAGLAAA</sequence>
<keyword evidence="1" id="KW-1133">Transmembrane helix</keyword>
<feature type="transmembrane region" description="Helical" evidence="1">
    <location>
        <begin position="162"/>
        <end position="180"/>
    </location>
</feature>
<evidence type="ECO:0000259" key="2">
    <source>
        <dbReference type="Pfam" id="PF02517"/>
    </source>
</evidence>
<gene>
    <name evidence="3" type="ORF">M3D93_13865</name>
</gene>
<dbReference type="Proteomes" id="UP001206890">
    <property type="component" value="Unassembled WGS sequence"/>
</dbReference>
<dbReference type="GO" id="GO:0004175">
    <property type="term" value="F:endopeptidase activity"/>
    <property type="evidence" value="ECO:0007669"/>
    <property type="project" value="UniProtKB-ARBA"/>
</dbReference>
<dbReference type="InterPro" id="IPR003675">
    <property type="entry name" value="Rce1/LyrA-like_dom"/>
</dbReference>
<evidence type="ECO:0000313" key="4">
    <source>
        <dbReference type="Proteomes" id="UP001206890"/>
    </source>
</evidence>
<dbReference type="GO" id="GO:0008237">
    <property type="term" value="F:metallopeptidase activity"/>
    <property type="evidence" value="ECO:0007669"/>
    <property type="project" value="UniProtKB-KW"/>
</dbReference>
<keyword evidence="1" id="KW-0812">Transmembrane</keyword>
<protein>
    <submittedName>
        <fullName evidence="3">CPBP family intramembrane metalloprotease</fullName>
    </submittedName>
</protein>
<feature type="transmembrane region" description="Helical" evidence="1">
    <location>
        <begin position="76"/>
        <end position="94"/>
    </location>
</feature>
<keyword evidence="3" id="KW-0378">Hydrolase</keyword>
<organism evidence="3 4">
    <name type="scientific">Dietzia cinnamea</name>
    <dbReference type="NCBI Taxonomy" id="321318"/>
    <lineage>
        <taxon>Bacteria</taxon>
        <taxon>Bacillati</taxon>
        <taxon>Actinomycetota</taxon>
        <taxon>Actinomycetes</taxon>
        <taxon>Mycobacteriales</taxon>
        <taxon>Dietziaceae</taxon>
        <taxon>Dietzia</taxon>
    </lineage>
</organism>
<dbReference type="RefSeq" id="WP_070723075.1">
    <property type="nucleotide sequence ID" value="NZ_JAFFGT010000024.1"/>
</dbReference>
<reference evidence="3" key="1">
    <citation type="submission" date="2022-04" db="EMBL/GenBank/DDBJ databases">
        <title>Human microbiome associated bacterial genomes.</title>
        <authorList>
            <person name="Sandstrom S."/>
            <person name="Salamzade R."/>
            <person name="Kalan L.R."/>
        </authorList>
    </citation>
    <scope>NUCLEOTIDE SEQUENCE</scope>
    <source>
        <strain evidence="3">P3-SID1762</strain>
    </source>
</reference>
<keyword evidence="3" id="KW-0645">Protease</keyword>
<dbReference type="Pfam" id="PF02517">
    <property type="entry name" value="Rce1-like"/>
    <property type="match status" value="1"/>
</dbReference>
<feature type="transmembrane region" description="Helical" evidence="1">
    <location>
        <begin position="43"/>
        <end position="64"/>
    </location>
</feature>
<feature type="domain" description="CAAX prenyl protease 2/Lysostaphin resistance protein A-like" evidence="2">
    <location>
        <begin position="83"/>
        <end position="174"/>
    </location>
</feature>
<keyword evidence="3" id="KW-0482">Metalloprotease</keyword>
<dbReference type="EMBL" id="JALXTC010000080">
    <property type="protein sequence ID" value="MCT2118821.1"/>
    <property type="molecule type" value="Genomic_DNA"/>
</dbReference>
<comment type="caution">
    <text evidence="3">The sequence shown here is derived from an EMBL/GenBank/DDBJ whole genome shotgun (WGS) entry which is preliminary data.</text>
</comment>
<evidence type="ECO:0000313" key="3">
    <source>
        <dbReference type="EMBL" id="MCT2118821.1"/>
    </source>
</evidence>
<dbReference type="GO" id="GO:0080120">
    <property type="term" value="P:CAAX-box protein maturation"/>
    <property type="evidence" value="ECO:0007669"/>
    <property type="project" value="UniProtKB-ARBA"/>
</dbReference>
<name>A0AAW5QAC0_9ACTN</name>
<keyword evidence="1" id="KW-0472">Membrane</keyword>